<dbReference type="Proteomes" id="UP001175227">
    <property type="component" value="Unassembled WGS sequence"/>
</dbReference>
<protein>
    <submittedName>
        <fullName evidence="2">Uncharacterized protein</fullName>
    </submittedName>
</protein>
<keyword evidence="3" id="KW-1185">Reference proteome</keyword>
<keyword evidence="1" id="KW-0472">Membrane</keyword>
<evidence type="ECO:0000313" key="3">
    <source>
        <dbReference type="Proteomes" id="UP001175227"/>
    </source>
</evidence>
<feature type="transmembrane region" description="Helical" evidence="1">
    <location>
        <begin position="65"/>
        <end position="90"/>
    </location>
</feature>
<feature type="transmembrane region" description="Helical" evidence="1">
    <location>
        <begin position="20"/>
        <end position="44"/>
    </location>
</feature>
<keyword evidence="1" id="KW-0812">Transmembrane</keyword>
<dbReference type="AlphaFoldDB" id="A0AA39T878"/>
<proteinExistence type="predicted"/>
<gene>
    <name evidence="2" type="ORF">IW261DRAFT_904711</name>
</gene>
<name>A0AA39T878_9AGAR</name>
<reference evidence="2" key="1">
    <citation type="submission" date="2023-06" db="EMBL/GenBank/DDBJ databases">
        <authorList>
            <consortium name="Lawrence Berkeley National Laboratory"/>
            <person name="Ahrendt S."/>
            <person name="Sahu N."/>
            <person name="Indic B."/>
            <person name="Wong-Bajracharya J."/>
            <person name="Merenyi Z."/>
            <person name="Ke H.-M."/>
            <person name="Monk M."/>
            <person name="Kocsube S."/>
            <person name="Drula E."/>
            <person name="Lipzen A."/>
            <person name="Balint B."/>
            <person name="Henrissat B."/>
            <person name="Andreopoulos B."/>
            <person name="Martin F.M."/>
            <person name="Harder C.B."/>
            <person name="Rigling D."/>
            <person name="Ford K.L."/>
            <person name="Foster G.D."/>
            <person name="Pangilinan J."/>
            <person name="Papanicolaou A."/>
            <person name="Barry K."/>
            <person name="LaButti K."/>
            <person name="Viragh M."/>
            <person name="Koriabine M."/>
            <person name="Yan M."/>
            <person name="Riley R."/>
            <person name="Champramary S."/>
            <person name="Plett K.L."/>
            <person name="Tsai I.J."/>
            <person name="Slot J."/>
            <person name="Sipos G."/>
            <person name="Plett J."/>
            <person name="Nagy L.G."/>
            <person name="Grigoriev I.V."/>
        </authorList>
    </citation>
    <scope>NUCLEOTIDE SEQUENCE</scope>
    <source>
        <strain evidence="2">ICMP 16352</strain>
    </source>
</reference>
<comment type="caution">
    <text evidence="2">The sequence shown here is derived from an EMBL/GenBank/DDBJ whole genome shotgun (WGS) entry which is preliminary data.</text>
</comment>
<organism evidence="2 3">
    <name type="scientific">Armillaria novae-zelandiae</name>
    <dbReference type="NCBI Taxonomy" id="153914"/>
    <lineage>
        <taxon>Eukaryota</taxon>
        <taxon>Fungi</taxon>
        <taxon>Dikarya</taxon>
        <taxon>Basidiomycota</taxon>
        <taxon>Agaricomycotina</taxon>
        <taxon>Agaricomycetes</taxon>
        <taxon>Agaricomycetidae</taxon>
        <taxon>Agaricales</taxon>
        <taxon>Marasmiineae</taxon>
        <taxon>Physalacriaceae</taxon>
        <taxon>Armillaria</taxon>
    </lineage>
</organism>
<dbReference type="EMBL" id="JAUEPR010000053">
    <property type="protein sequence ID" value="KAK0471191.1"/>
    <property type="molecule type" value="Genomic_DNA"/>
</dbReference>
<accession>A0AA39T878</accession>
<keyword evidence="1" id="KW-1133">Transmembrane helix</keyword>
<sequence length="159" mass="18491">MWLLTPPALLIRILTICPVGIPSLASTIIAVYLGSSVALVLYGITNLQTFLYYKRYTDDWWFYRYSVAVLWMFDTLHVLLSTHALYFYLIESFGNYLGLINIVWSFKLDVVINNLVSVPNRQDRPDRFRHGDPVKLVSLFRVRGTTTIRSDISMSTRYR</sequence>
<evidence type="ECO:0000256" key="1">
    <source>
        <dbReference type="SAM" id="Phobius"/>
    </source>
</evidence>
<evidence type="ECO:0000313" key="2">
    <source>
        <dbReference type="EMBL" id="KAK0471191.1"/>
    </source>
</evidence>